<evidence type="ECO:0000256" key="1">
    <source>
        <dbReference type="ARBA" id="ARBA00022737"/>
    </source>
</evidence>
<gene>
    <name evidence="3" type="ORF">HK099_006238</name>
</gene>
<dbReference type="Gene3D" id="2.20.110.10">
    <property type="entry name" value="Histone H3 K4-specific methyltransferase SET7/9 N-terminal domain"/>
    <property type="match status" value="2"/>
</dbReference>
<dbReference type="AlphaFoldDB" id="A0AAD5TYH9"/>
<evidence type="ECO:0000313" key="4">
    <source>
        <dbReference type="Proteomes" id="UP001211065"/>
    </source>
</evidence>
<dbReference type="SMART" id="SM00698">
    <property type="entry name" value="MORN"/>
    <property type="match status" value="3"/>
</dbReference>
<keyword evidence="1" id="KW-0677">Repeat</keyword>
<feature type="compositionally biased region" description="Polar residues" evidence="2">
    <location>
        <begin position="124"/>
        <end position="142"/>
    </location>
</feature>
<reference evidence="3" key="1">
    <citation type="submission" date="2020-05" db="EMBL/GenBank/DDBJ databases">
        <title>Phylogenomic resolution of chytrid fungi.</title>
        <authorList>
            <person name="Stajich J.E."/>
            <person name="Amses K."/>
            <person name="Simmons R."/>
            <person name="Seto K."/>
            <person name="Myers J."/>
            <person name="Bonds A."/>
            <person name="Quandt C.A."/>
            <person name="Barry K."/>
            <person name="Liu P."/>
            <person name="Grigoriev I."/>
            <person name="Longcore J.E."/>
            <person name="James T.Y."/>
        </authorList>
    </citation>
    <scope>NUCLEOTIDE SEQUENCE</scope>
    <source>
        <strain evidence="3">JEL0476</strain>
    </source>
</reference>
<organism evidence="3 4">
    <name type="scientific">Clydaea vesicula</name>
    <dbReference type="NCBI Taxonomy" id="447962"/>
    <lineage>
        <taxon>Eukaryota</taxon>
        <taxon>Fungi</taxon>
        <taxon>Fungi incertae sedis</taxon>
        <taxon>Chytridiomycota</taxon>
        <taxon>Chytridiomycota incertae sedis</taxon>
        <taxon>Chytridiomycetes</taxon>
        <taxon>Lobulomycetales</taxon>
        <taxon>Lobulomycetaceae</taxon>
        <taxon>Clydaea</taxon>
    </lineage>
</organism>
<keyword evidence="4" id="KW-1185">Reference proteome</keyword>
<name>A0AAD5TYH9_9FUNG</name>
<accession>A0AAD5TYH9</accession>
<dbReference type="SUPFAM" id="SSF82185">
    <property type="entry name" value="Histone H3 K4-specific methyltransferase SET7/9 N-terminal domain"/>
    <property type="match status" value="1"/>
</dbReference>
<evidence type="ECO:0000256" key="2">
    <source>
        <dbReference type="SAM" id="MobiDB-lite"/>
    </source>
</evidence>
<feature type="compositionally biased region" description="Polar residues" evidence="2">
    <location>
        <begin position="103"/>
        <end position="114"/>
    </location>
</feature>
<comment type="caution">
    <text evidence="3">The sequence shown here is derived from an EMBL/GenBank/DDBJ whole genome shotgun (WGS) entry which is preliminary data.</text>
</comment>
<proteinExistence type="predicted"/>
<sequence>MSEKSRHSLSKIKKSDKSLNNSKHPSTVELKEPPVLQFGKFIFSDGTRYEGNYQQIEITNSNVNQLISNFNLNDENLNKISIEQKELVQQPKVEQATQNLQEKLTQPANNSNVKDNAGNLPKTGKSNTGNAPNTESSNAVTENLNDDEILNVESKTTIVRHGFGKNICGRTMVIYEGEWNMDKMDGKGILTFPNGVEYNGNFKENKFQGNGEYRFSTGSKYQGTFDSGLPHGNGCYIDDHKWIGTFFKGKAVGIVELTN</sequence>
<evidence type="ECO:0000313" key="3">
    <source>
        <dbReference type="EMBL" id="KAJ3215720.1"/>
    </source>
</evidence>
<dbReference type="PANTHER" id="PTHR46917:SF1">
    <property type="entry name" value="MORN REPEAT-CONTAINING PROTEIN 2"/>
    <property type="match status" value="1"/>
</dbReference>
<evidence type="ECO:0008006" key="5">
    <source>
        <dbReference type="Google" id="ProtNLM"/>
    </source>
</evidence>
<dbReference type="InterPro" id="IPR003409">
    <property type="entry name" value="MORN"/>
</dbReference>
<feature type="region of interest" description="Disordered" evidence="2">
    <location>
        <begin position="1"/>
        <end position="27"/>
    </location>
</feature>
<dbReference type="Proteomes" id="UP001211065">
    <property type="component" value="Unassembled WGS sequence"/>
</dbReference>
<dbReference type="EMBL" id="JADGJW010000525">
    <property type="protein sequence ID" value="KAJ3215720.1"/>
    <property type="molecule type" value="Genomic_DNA"/>
</dbReference>
<feature type="region of interest" description="Disordered" evidence="2">
    <location>
        <begin position="103"/>
        <end position="142"/>
    </location>
</feature>
<protein>
    <recommendedName>
        <fullName evidence="5">MORN repeat protein</fullName>
    </recommendedName>
</protein>
<dbReference type="Pfam" id="PF02493">
    <property type="entry name" value="MORN"/>
    <property type="match status" value="3"/>
</dbReference>
<dbReference type="InterPro" id="IPR052849">
    <property type="entry name" value="MORN_repeat_protein"/>
</dbReference>
<dbReference type="PANTHER" id="PTHR46917">
    <property type="entry name" value="MORN REPEAT-CONTAINING PROTEIN 2"/>
    <property type="match status" value="1"/>
</dbReference>